<dbReference type="Pfam" id="PF03372">
    <property type="entry name" value="Exo_endo_phos"/>
    <property type="match status" value="1"/>
</dbReference>
<reference evidence="4" key="2">
    <citation type="submission" date="2009-11" db="EMBL/GenBank/DDBJ databases">
        <title>The Genome Sequence of Allomyces macrogynus strain ATCC 38327.</title>
        <authorList>
            <consortium name="The Broad Institute Genome Sequencing Platform"/>
            <person name="Russ C."/>
            <person name="Cuomo C."/>
            <person name="Shea T."/>
            <person name="Young S.K."/>
            <person name="Zeng Q."/>
            <person name="Koehrsen M."/>
            <person name="Haas B."/>
            <person name="Borodovsky M."/>
            <person name="Guigo R."/>
            <person name="Alvarado L."/>
            <person name="Berlin A."/>
            <person name="Borenstein D."/>
            <person name="Chen Z."/>
            <person name="Engels R."/>
            <person name="Freedman E."/>
            <person name="Gellesch M."/>
            <person name="Goldberg J."/>
            <person name="Griggs A."/>
            <person name="Gujja S."/>
            <person name="Heiman D."/>
            <person name="Hepburn T."/>
            <person name="Howarth C."/>
            <person name="Jen D."/>
            <person name="Larson L."/>
            <person name="Lewis B."/>
            <person name="Mehta T."/>
            <person name="Park D."/>
            <person name="Pearson M."/>
            <person name="Roberts A."/>
            <person name="Saif S."/>
            <person name="Shenoy N."/>
            <person name="Sisk P."/>
            <person name="Stolte C."/>
            <person name="Sykes S."/>
            <person name="Walk T."/>
            <person name="White J."/>
            <person name="Yandava C."/>
            <person name="Burger G."/>
            <person name="Gray M.W."/>
            <person name="Holland P.W.H."/>
            <person name="King N."/>
            <person name="Lang F.B.F."/>
            <person name="Roger A.J."/>
            <person name="Ruiz-Trillo I."/>
            <person name="Lander E."/>
            <person name="Nusbaum C."/>
        </authorList>
    </citation>
    <scope>NUCLEOTIDE SEQUENCE [LARGE SCALE GENOMIC DNA]</scope>
    <source>
        <strain evidence="4">ATCC 38327</strain>
    </source>
</reference>
<dbReference type="EMBL" id="GG745330">
    <property type="protein sequence ID" value="KNE56651.1"/>
    <property type="molecule type" value="Genomic_DNA"/>
</dbReference>
<feature type="region of interest" description="Disordered" evidence="1">
    <location>
        <begin position="1"/>
        <end position="60"/>
    </location>
</feature>
<dbReference type="InterPro" id="IPR005135">
    <property type="entry name" value="Endo/exonuclease/phosphatase"/>
</dbReference>
<dbReference type="STRING" id="578462.A0A0L0S2M3"/>
<feature type="domain" description="Endonuclease/exonuclease/phosphatase" evidence="2">
    <location>
        <begin position="116"/>
        <end position="554"/>
    </location>
</feature>
<keyword evidence="4" id="KW-1185">Reference proteome</keyword>
<feature type="compositionally biased region" description="Low complexity" evidence="1">
    <location>
        <begin position="365"/>
        <end position="374"/>
    </location>
</feature>
<dbReference type="OrthoDB" id="428734at2759"/>
<dbReference type="Gene3D" id="3.60.10.10">
    <property type="entry name" value="Endonuclease/exonuclease/phosphatase"/>
    <property type="match status" value="1"/>
</dbReference>
<evidence type="ECO:0000313" key="3">
    <source>
        <dbReference type="EMBL" id="KNE56651.1"/>
    </source>
</evidence>
<dbReference type="InterPro" id="IPR036691">
    <property type="entry name" value="Endo/exonu/phosph_ase_sf"/>
</dbReference>
<dbReference type="eggNOG" id="KOG0620">
    <property type="taxonomic scope" value="Eukaryota"/>
</dbReference>
<accession>A0A0L0S2M3</accession>
<name>A0A0L0S2M3_ALLM3</name>
<dbReference type="PANTHER" id="PTHR12121">
    <property type="entry name" value="CARBON CATABOLITE REPRESSOR PROTEIN 4"/>
    <property type="match status" value="1"/>
</dbReference>
<dbReference type="PANTHER" id="PTHR12121:SF100">
    <property type="entry name" value="POLY(A)-SPECIFIC RIBONUCLEASE"/>
    <property type="match status" value="1"/>
</dbReference>
<evidence type="ECO:0000313" key="4">
    <source>
        <dbReference type="Proteomes" id="UP000054350"/>
    </source>
</evidence>
<feature type="region of interest" description="Disordered" evidence="1">
    <location>
        <begin position="314"/>
        <end position="381"/>
    </location>
</feature>
<dbReference type="SUPFAM" id="SSF56219">
    <property type="entry name" value="DNase I-like"/>
    <property type="match status" value="2"/>
</dbReference>
<dbReference type="GO" id="GO:0000175">
    <property type="term" value="F:3'-5'-RNA exonuclease activity"/>
    <property type="evidence" value="ECO:0007669"/>
    <property type="project" value="TreeGrafter"/>
</dbReference>
<protein>
    <recommendedName>
        <fullName evidence="2">Endonuclease/exonuclease/phosphatase domain-containing protein</fullName>
    </recommendedName>
</protein>
<sequence>MLVVDDDDDGDDGDGDNRNNSPIVALTTPASPPARAPSPSAATPDGATGPSTSLLPSNGLPPPPVAFLPRSFVYAGCADAPRSLAATATPFVKVLKRTWQFASRDSLDASHFSLLSFNVLAPTFDLLANAATTDPAGKHSLDPDARRTAILDELLFYEPDIICLQEVDPSDYHLHFAPTLHAAGYAGHYAPKSAYDGCATFFRRDRFDLVHIHTLRFRDVPLHPHDPTHPYLARHVDEVTRHRSFYNLAQIAVLRNRRTGARVRVVNTHFLAAPEFADSKLLQAAILMEHLAGGPPPVALWPATPRVVAPLAHDEWPPLQSPTSPVTPQCNGAPPSPPPTPVEAPRAKSMPVPIPVPRGRRARRTSTATAAATLPSPPAEGMLSCSPPLPPTGFAAPPPPRNRGRLPAMPVSPPPPPSAWPTLDWPAWPSAHAPTPMATVIAGDLNSCPDSSVLEYLQSGIVPVSAFGGSDFGRFTASGTACTHALGPMNSAYAGTKLPYTHCRPHFRGIIDHILYTGDAGLRLVGRLDGAPKGGIAYLERVAGLPSAYVPSDHLPLLAIFKHRGAGGGGGGGA</sequence>
<dbReference type="VEuPathDB" id="FungiDB:AMAG_02436"/>
<feature type="compositionally biased region" description="Low complexity" evidence="1">
    <location>
        <begin position="37"/>
        <end position="58"/>
    </location>
</feature>
<feature type="compositionally biased region" description="Polar residues" evidence="1">
    <location>
        <begin position="321"/>
        <end position="330"/>
    </location>
</feature>
<evidence type="ECO:0000259" key="2">
    <source>
        <dbReference type="Pfam" id="PF03372"/>
    </source>
</evidence>
<evidence type="ECO:0000256" key="1">
    <source>
        <dbReference type="SAM" id="MobiDB-lite"/>
    </source>
</evidence>
<gene>
    <name evidence="3" type="ORF">AMAG_02436</name>
</gene>
<feature type="compositionally biased region" description="Acidic residues" evidence="1">
    <location>
        <begin position="1"/>
        <end position="14"/>
    </location>
</feature>
<dbReference type="InterPro" id="IPR050410">
    <property type="entry name" value="CCR4/nocturin_mRNA_transcr"/>
</dbReference>
<organism evidence="3 4">
    <name type="scientific">Allomyces macrogynus (strain ATCC 38327)</name>
    <name type="common">Allomyces javanicus var. macrogynus</name>
    <dbReference type="NCBI Taxonomy" id="578462"/>
    <lineage>
        <taxon>Eukaryota</taxon>
        <taxon>Fungi</taxon>
        <taxon>Fungi incertae sedis</taxon>
        <taxon>Blastocladiomycota</taxon>
        <taxon>Blastocladiomycetes</taxon>
        <taxon>Blastocladiales</taxon>
        <taxon>Blastocladiaceae</taxon>
        <taxon>Allomyces</taxon>
    </lineage>
</organism>
<dbReference type="Proteomes" id="UP000054350">
    <property type="component" value="Unassembled WGS sequence"/>
</dbReference>
<dbReference type="AlphaFoldDB" id="A0A0L0S2M3"/>
<reference evidence="3 4" key="1">
    <citation type="submission" date="2009-11" db="EMBL/GenBank/DDBJ databases">
        <title>Annotation of Allomyces macrogynus ATCC 38327.</title>
        <authorList>
            <consortium name="The Broad Institute Genome Sequencing Platform"/>
            <person name="Russ C."/>
            <person name="Cuomo C."/>
            <person name="Burger G."/>
            <person name="Gray M.W."/>
            <person name="Holland P.W.H."/>
            <person name="King N."/>
            <person name="Lang F.B.F."/>
            <person name="Roger A.J."/>
            <person name="Ruiz-Trillo I."/>
            <person name="Young S.K."/>
            <person name="Zeng Q."/>
            <person name="Gargeya S."/>
            <person name="Fitzgerald M."/>
            <person name="Haas B."/>
            <person name="Abouelleil A."/>
            <person name="Alvarado L."/>
            <person name="Arachchi H.M."/>
            <person name="Berlin A."/>
            <person name="Chapman S.B."/>
            <person name="Gearin G."/>
            <person name="Goldberg J."/>
            <person name="Griggs A."/>
            <person name="Gujja S."/>
            <person name="Hansen M."/>
            <person name="Heiman D."/>
            <person name="Howarth C."/>
            <person name="Larimer J."/>
            <person name="Lui A."/>
            <person name="MacDonald P.J.P."/>
            <person name="McCowen C."/>
            <person name="Montmayeur A."/>
            <person name="Murphy C."/>
            <person name="Neiman D."/>
            <person name="Pearson M."/>
            <person name="Priest M."/>
            <person name="Roberts A."/>
            <person name="Saif S."/>
            <person name="Shea T."/>
            <person name="Sisk P."/>
            <person name="Stolte C."/>
            <person name="Sykes S."/>
            <person name="Wortman J."/>
            <person name="Nusbaum C."/>
            <person name="Birren B."/>
        </authorList>
    </citation>
    <scope>NUCLEOTIDE SEQUENCE [LARGE SCALE GENOMIC DNA]</scope>
    <source>
        <strain evidence="3 4">ATCC 38327</strain>
    </source>
</reference>
<proteinExistence type="predicted"/>